<keyword evidence="3 4" id="KW-0119">Carbohydrate metabolism</keyword>
<evidence type="ECO:0000313" key="5">
    <source>
        <dbReference type="EMBL" id="PCS01514.1"/>
    </source>
</evidence>
<name>A0A2A5RQ09_9LACT</name>
<dbReference type="OrthoDB" id="9779903at2"/>
<dbReference type="Proteomes" id="UP000218181">
    <property type="component" value="Unassembled WGS sequence"/>
</dbReference>
<evidence type="ECO:0000256" key="3">
    <source>
        <dbReference type="ARBA" id="ARBA00023277"/>
    </source>
</evidence>
<dbReference type="SUPFAM" id="SSF56300">
    <property type="entry name" value="Metallo-dependent phosphatases"/>
    <property type="match status" value="2"/>
</dbReference>
<comment type="caution">
    <text evidence="5">The sequence shown here is derived from an EMBL/GenBank/DDBJ whole genome shotgun (WGS) entry which is preliminary data.</text>
</comment>
<dbReference type="RefSeq" id="WP_054638920.1">
    <property type="nucleotide sequence ID" value="NZ_BBAL01000001.1"/>
</dbReference>
<protein>
    <recommendedName>
        <fullName evidence="4">Fructose-1,6-bisphosphatase class 3</fullName>
        <shortName evidence="4">FBPase class 3</shortName>
        <ecNumber evidence="4">3.1.3.11</ecNumber>
    </recommendedName>
    <alternativeName>
        <fullName evidence="4">D-fructose-1,6-bisphosphate 1-phosphohydrolase class 3</fullName>
    </alternativeName>
</protein>
<comment type="pathway">
    <text evidence="4">Carbohydrate biosynthesis; gluconeogenesis.</text>
</comment>
<dbReference type="GO" id="GO:0042132">
    <property type="term" value="F:fructose 1,6-bisphosphate 1-phosphatase activity"/>
    <property type="evidence" value="ECO:0007669"/>
    <property type="project" value="UniProtKB-UniRule"/>
</dbReference>
<comment type="similarity">
    <text evidence="4">Belongs to the FBPase class 3 family.</text>
</comment>
<gene>
    <name evidence="4" type="primary">fbp</name>
    <name evidence="5" type="ORF">RT41_GL000278</name>
</gene>
<dbReference type="GO" id="GO:0006094">
    <property type="term" value="P:gluconeogenesis"/>
    <property type="evidence" value="ECO:0007669"/>
    <property type="project" value="UniProtKB-UniRule"/>
</dbReference>
<reference evidence="5 6" key="1">
    <citation type="submission" date="2014-12" db="EMBL/GenBank/DDBJ databases">
        <title>Draft genome sequences of 10 type strains of Lactococcus.</title>
        <authorList>
            <person name="Sun Z."/>
            <person name="Zhong Z."/>
            <person name="Liu W."/>
            <person name="Zhang W."/>
            <person name="Zhang H."/>
        </authorList>
    </citation>
    <scope>NUCLEOTIDE SEQUENCE [LARGE SCALE GENOMIC DNA]</scope>
    <source>
        <strain evidence="5 6">JCM 16395</strain>
    </source>
</reference>
<dbReference type="EC" id="3.1.3.11" evidence="4"/>
<dbReference type="AlphaFoldDB" id="A0A2A5RQ09"/>
<comment type="catalytic activity">
    <reaction evidence="4">
        <text>beta-D-fructose 1,6-bisphosphate + H2O = beta-D-fructose 6-phosphate + phosphate</text>
        <dbReference type="Rhea" id="RHEA:11064"/>
        <dbReference type="ChEBI" id="CHEBI:15377"/>
        <dbReference type="ChEBI" id="CHEBI:32966"/>
        <dbReference type="ChEBI" id="CHEBI:43474"/>
        <dbReference type="ChEBI" id="CHEBI:57634"/>
        <dbReference type="EC" id="3.1.3.11"/>
    </reaction>
</comment>
<dbReference type="HAMAP" id="MF_01854">
    <property type="entry name" value="FBPase_class3"/>
    <property type="match status" value="1"/>
</dbReference>
<comment type="cofactor">
    <cofactor evidence="4">
        <name>Mn(2+)</name>
        <dbReference type="ChEBI" id="CHEBI:29035"/>
    </cofactor>
</comment>
<evidence type="ECO:0000256" key="4">
    <source>
        <dbReference type="HAMAP-Rule" id="MF_01854"/>
    </source>
</evidence>
<keyword evidence="2 4" id="KW-0464">Manganese</keyword>
<dbReference type="Gene3D" id="3.60.21.10">
    <property type="match status" value="1"/>
</dbReference>
<dbReference type="Pfam" id="PF06874">
    <property type="entry name" value="FBPase_2"/>
    <property type="match status" value="1"/>
</dbReference>
<keyword evidence="1 4" id="KW-0378">Hydrolase</keyword>
<proteinExistence type="inferred from homology"/>
<sequence length="640" mass="73856">MDEKYLHLLKKQFSNREAVLTEIINLSAICELPKATEHFVSDIHGEYAAFNHVLRNGSGSIKEKLKECFPDFSGERISDLSTLIYYPQDKLTYQKDTLCLLDFDLWCQEKLIELIKACKYVSQKYTRSKVRKAFPEQFRYILEELLIEEAFSTDKKNYFESIIQKLLQLGQLSNLMIALADTIRRLTVDHLHVVGDIYDRGPFPDKIIDRLMGLPSVDIQWGNHDIVWMATIAGSPLAMMNVLRVSARYGNLDILEDSYGINLRPLIEYAQKYYEPLAAFAPHLVEGKFVTQDEMDLLNRLQQAAAILQFKLESQLIARRPEFILDDRDILQHINFSDQTIKIKEQIYPLVDFNAPTIDPQAPEKLTFEELHLTDHLLSNFQTSEKLHKHVQFLLEKGGMYLCYNGNLLIHGCLPLHENGDFKSFRIEEKAYSGKALLDFYDRKVRESFLHPEVPDDLATDLLWYLWVGECSSLFGKKAMTTFERYYIADKKTHAEIKNAYYALRKKSSTISHILENFGLSSEGHLINGHTPIKEKNGENPIKADGKLIVIDGGFSKPYQKETGIAGYTLLYNSFGMQLSAHQPFSSIEEAVKESRDMISVKRLVDKVETRQRVRDTNIGQQLLKDIADLEILYDNYDRY</sequence>
<evidence type="ECO:0000256" key="2">
    <source>
        <dbReference type="ARBA" id="ARBA00023211"/>
    </source>
</evidence>
<dbReference type="EMBL" id="JXJU01000001">
    <property type="protein sequence ID" value="PCS01514.1"/>
    <property type="molecule type" value="Genomic_DNA"/>
</dbReference>
<accession>A0A2A5RQ09</accession>
<evidence type="ECO:0000256" key="1">
    <source>
        <dbReference type="ARBA" id="ARBA00022801"/>
    </source>
</evidence>
<keyword evidence="6" id="KW-1185">Reference proteome</keyword>
<dbReference type="InterPro" id="IPR029052">
    <property type="entry name" value="Metallo-depent_PP-like"/>
</dbReference>
<evidence type="ECO:0000313" key="6">
    <source>
        <dbReference type="Proteomes" id="UP000218181"/>
    </source>
</evidence>
<dbReference type="PIRSF" id="PIRSF000906">
    <property type="entry name" value="FBPtase_Bacill"/>
    <property type="match status" value="1"/>
</dbReference>
<organism evidence="5 6">
    <name type="scientific">Lactococcus fujiensis JCM 16395</name>
    <dbReference type="NCBI Taxonomy" id="1291764"/>
    <lineage>
        <taxon>Bacteria</taxon>
        <taxon>Bacillati</taxon>
        <taxon>Bacillota</taxon>
        <taxon>Bacilli</taxon>
        <taxon>Lactobacillales</taxon>
        <taxon>Streptococcaceae</taxon>
        <taxon>Lactococcus</taxon>
    </lineage>
</organism>
<dbReference type="UniPathway" id="UPA00138"/>
<dbReference type="STRING" id="1291764.GCA_001311235_00167"/>
<dbReference type="InterPro" id="IPR009164">
    <property type="entry name" value="FBPtase_class3"/>
</dbReference>